<evidence type="ECO:0000313" key="2">
    <source>
        <dbReference type="EMBL" id="ORX47039.1"/>
    </source>
</evidence>
<sequence>MALIKIISKFSKNGSSSIVTSSKNDSNNLTRPNNTSKKQVKESLEARYHYFSIGRM</sequence>
<feature type="compositionally biased region" description="Polar residues" evidence="1">
    <location>
        <begin position="14"/>
        <end position="37"/>
    </location>
</feature>
<gene>
    <name evidence="2" type="ORF">DM01DRAFT_1339339</name>
</gene>
<dbReference type="AlphaFoldDB" id="A0A1X2G7H5"/>
<protein>
    <submittedName>
        <fullName evidence="2">Uncharacterized protein</fullName>
    </submittedName>
</protein>
<reference evidence="2 3" key="1">
    <citation type="submission" date="2016-07" db="EMBL/GenBank/DDBJ databases">
        <title>Pervasive Adenine N6-methylation of Active Genes in Fungi.</title>
        <authorList>
            <consortium name="DOE Joint Genome Institute"/>
            <person name="Mondo S.J."/>
            <person name="Dannebaum R.O."/>
            <person name="Kuo R.C."/>
            <person name="Labutti K."/>
            <person name="Haridas S."/>
            <person name="Kuo A."/>
            <person name="Salamov A."/>
            <person name="Ahrendt S.R."/>
            <person name="Lipzen A."/>
            <person name="Sullivan W."/>
            <person name="Andreopoulos W.B."/>
            <person name="Clum A."/>
            <person name="Lindquist E."/>
            <person name="Daum C."/>
            <person name="Ramamoorthy G.K."/>
            <person name="Gryganskyi A."/>
            <person name="Culley D."/>
            <person name="Magnuson J.K."/>
            <person name="James T.Y."/>
            <person name="O'Malley M.A."/>
            <person name="Stajich J.E."/>
            <person name="Spatafora J.W."/>
            <person name="Visel A."/>
            <person name="Grigoriev I.V."/>
        </authorList>
    </citation>
    <scope>NUCLEOTIDE SEQUENCE [LARGE SCALE GENOMIC DNA]</scope>
    <source>
        <strain evidence="2 3">NRRL 3301</strain>
    </source>
</reference>
<evidence type="ECO:0000256" key="1">
    <source>
        <dbReference type="SAM" id="MobiDB-lite"/>
    </source>
</evidence>
<organism evidence="2 3">
    <name type="scientific">Hesseltinella vesiculosa</name>
    <dbReference type="NCBI Taxonomy" id="101127"/>
    <lineage>
        <taxon>Eukaryota</taxon>
        <taxon>Fungi</taxon>
        <taxon>Fungi incertae sedis</taxon>
        <taxon>Mucoromycota</taxon>
        <taxon>Mucoromycotina</taxon>
        <taxon>Mucoromycetes</taxon>
        <taxon>Mucorales</taxon>
        <taxon>Cunninghamellaceae</taxon>
        <taxon>Hesseltinella</taxon>
    </lineage>
</organism>
<proteinExistence type="predicted"/>
<name>A0A1X2G7H5_9FUNG</name>
<dbReference type="EMBL" id="MCGT01000035">
    <property type="protein sequence ID" value="ORX47039.1"/>
    <property type="molecule type" value="Genomic_DNA"/>
</dbReference>
<accession>A0A1X2G7H5</accession>
<comment type="caution">
    <text evidence="2">The sequence shown here is derived from an EMBL/GenBank/DDBJ whole genome shotgun (WGS) entry which is preliminary data.</text>
</comment>
<evidence type="ECO:0000313" key="3">
    <source>
        <dbReference type="Proteomes" id="UP000242146"/>
    </source>
</evidence>
<keyword evidence="3" id="KW-1185">Reference proteome</keyword>
<dbReference type="Proteomes" id="UP000242146">
    <property type="component" value="Unassembled WGS sequence"/>
</dbReference>
<feature type="region of interest" description="Disordered" evidence="1">
    <location>
        <begin position="14"/>
        <end position="41"/>
    </location>
</feature>